<dbReference type="InterPro" id="IPR011989">
    <property type="entry name" value="ARM-like"/>
</dbReference>
<feature type="compositionally biased region" description="Low complexity" evidence="2">
    <location>
        <begin position="2004"/>
        <end position="2019"/>
    </location>
</feature>
<feature type="region of interest" description="Disordered" evidence="2">
    <location>
        <begin position="51"/>
        <end position="132"/>
    </location>
</feature>
<dbReference type="RefSeq" id="XP_029216150.1">
    <property type="nucleotide sequence ID" value="XM_029360791.1"/>
</dbReference>
<sequence length="2580" mass="269640">MSAISSFLKRKVKDRLSLLDAALEADTLLTRLKATLSRFFEGGGLPTSLPPAALASDASRPSPANAVTTSAPSPPSASPRASGDGAAKGRSADGDAAARAAPVAEARDADASKPCSSWSGRRKSSAAPQARSAPALVSPLPAEALEKLQQLLQQLLLLCRQQKASALQAAQKKIASASAAAADGLASGPPPAKAADDATPSAATLCSSLVTHPLGLRVLCGVLHLGKAYAEKTGSFAHAAAVSTILQDALEILDLLFAVNAPPPLTRVTRRGDSARGASGLCTPQRPEAANEKGAHVRGSQAGVLKEFLDACRCGDEEGLDATSSDEEGGDGDGDGEEEDDVDGPGRGTPSRSQNDGSSANRGNHDLLKRSDAADAWGGGVYLQLMDGVMQHTEYGDLIVSLLLLPEVYIQHDVLLVLQKLYGFAEEACRRGREALREQGEQAEKARQWELATRQQSSSEQPTSSWIPVRRAASRVTSKRDAWRGGSGRGEGQRCAKDVSELEARGAAVCRLLEDALLNRPACITRLTASLQEGAGATDFVREEALEVLRLITGRRQEMKVIATFQGAIEALLSLLASELGLPLGITETSFGSASSSAPESRGVEALQPPPLATTQLLLSAPRVRSSLRCLYSLTSCGPVCKHIREANLLRPLALLLQFLLRAKEDHVKQLGRLTRQQALRSEENATENSFPGSPPCAGLERGGARTNGAAKTQLPGVRTPPEPAPPFENAPGLETSSTPLDEALFLVLAVFGNFFPYRKKLGPSPASGAVAAASHGAFASSVGSLAARQKRELSRVSCEKGRRGKAQARWSEADIRANQAALLRSGLLDLLCQHVAKVWNSLAFFFDSHSQRPAAAPLAALVPSLFRLFTRQLQLLLALVVEEADGGSAAAQRGGGGAQARAAESSSLALQALLLPSTPLHLLPYEARARQDASRAEAAGPPPFYCLAFAALQAGAPPALHALLLEALDVIITSFPAVQAHILEGCLAALGAASSAAVASGSAREVATPAPAADLACALPRIFEFSSAAPDEGGAARGLESARGDAGDEPPPLQILPPGVVLAAALQWAFRRAVRAAETAAVVAAPAPQSEENDPEAKKRLAWRWTQACTAVSLLSLSLFQNPSLALVACSRPLPSVAAGPGAQGEEPLLRQVVGGLLPALSRALRQQEPTASVCPAEMRALRLFSARVSVLLLSLLLPRVCGDAWALASPAAKAASHARASRGREPPGNPSHAASAAAASRLQHPEGTVALALAWLLSSALVLPSLLLLLPFCPSARAAGTPSGVADGEALLRASVALLLDRTASALQAFAETERELTRDIARGRLRGRGEDERSLVPEGGRQGRGMARADAALNLVAEVRHELPSLEVYFSDLEAGNGQEVWRAAAPTCGGGESSGGDETEKEGGSAQRKDGRRDMKLGNRGAVSHRADETQRLLVQVVGVECLALHAQRLQTDPGFRFASTLVLFPSPFAATAVGSRGWRRHPSSSGLSSSPGLIGEVDVAARVPASLYVQALAEVGLRQGGEGSQSIAEEKWCNGGGAHPAAASASASCVVAAQDSLEKSPLRCGSAPSLGAASHLARLLAGFLLPREVEILRLAATGSGARGLQMLLAVAGKRACREGGSYRGSEEKPDGGTRDESQQVDCFTREDFEDFLLFQEDSIAELRRENARLAARTARLQEALDPDREALLAQLQRETSLLQREFERLLMQKSALGEQLAGERRLAAAQLADTQKQLEAVVLAFSQLEEELQTRESELQTLRAELHAAKSANDWRRGGRAAEGEGEDEADKALMDRLSREAALAARRGEQLRDLQEKHNELLALLDLLVHRVPECLQFVCSLSDLPCRYSRELQALASQVETASRSACLDSAAPRASLAGAASSLGSKADGLRPAEETRQQGERATSRGLSPDSAACAASLCSRSPFPLLPEEAGSDGALGVENDARRVRWTSDEAFSPSRGGATASGFDESDLCHGDAGAASPFEGAEDVAEAVREDSSYSRLSCQSGASSSSFPPSHRHGAFSESTPQETSPRDTPTQIPTASLSSSSPSPSSPSAFAQAAFSPPAACAFPLSQPAATARERRQSGGSVASLALVGRVLSSQQRSAEGPACERTLSLSAGSGASTAAAAAPAEPRVESASSHEAAERVREEEDRLRALAGAPHAEGDSLVAGDAAQTQAAGASLSGPEASLEDGDARVQGSGAWRPGEASLPVAYPQDGGGERGEADGHPGAWNPRQARELGTAVEDATGALAKPQRRHEAEAQLAQTAAESRGPEGAAESGVSQEPAGRLGFRGRLSRFFWSSSRAGQEDSEVRAAPSAVPDPREKLGTAAAGAQGSQDAFTEFSSRTEQEDRVGRDLLMGGDPGRPAHFGYCGPLGESPSPSGVAFQAGSEEGRGDHSERRDLSERPADALEWEVETSQALSRAGVQAPALSSLPLTAGEASVSTAREAASALLAGTPQPVEGGRASQVEPGSAAAGPTGGAEREREELREAGGPPVEEVQQGVASEGAVGQEGDAEPQAAAGVMMSFEEYVAMLQAVDESQLTLQQLEEWRAYRAQCEAFFAYQRQYAQWQER</sequence>
<evidence type="ECO:0000256" key="1">
    <source>
        <dbReference type="SAM" id="Coils"/>
    </source>
</evidence>
<feature type="compositionally biased region" description="Low complexity" evidence="2">
    <location>
        <begin position="78"/>
        <end position="104"/>
    </location>
</feature>
<dbReference type="VEuPathDB" id="ToxoDB:BESB_020820"/>
<protein>
    <recommendedName>
        <fullName evidence="5">Glutamic acid-rich protein</fullName>
    </recommendedName>
</protein>
<feature type="compositionally biased region" description="Low complexity" evidence="2">
    <location>
        <begin position="2126"/>
        <end position="2146"/>
    </location>
</feature>
<feature type="compositionally biased region" description="Low complexity" evidence="2">
    <location>
        <begin position="51"/>
        <end position="71"/>
    </location>
</feature>
<feature type="compositionally biased region" description="Basic and acidic residues" evidence="2">
    <location>
        <begin position="1892"/>
        <end position="1908"/>
    </location>
</feature>
<organism evidence="3 4">
    <name type="scientific">Besnoitia besnoiti</name>
    <name type="common">Apicomplexan protozoan</name>
    <dbReference type="NCBI Taxonomy" id="94643"/>
    <lineage>
        <taxon>Eukaryota</taxon>
        <taxon>Sar</taxon>
        <taxon>Alveolata</taxon>
        <taxon>Apicomplexa</taxon>
        <taxon>Conoidasida</taxon>
        <taxon>Coccidia</taxon>
        <taxon>Eucoccidiorida</taxon>
        <taxon>Eimeriorina</taxon>
        <taxon>Sarcocystidae</taxon>
        <taxon>Besnoitia</taxon>
    </lineage>
</organism>
<feature type="region of interest" description="Disordered" evidence="2">
    <location>
        <begin position="2255"/>
        <end position="2294"/>
    </location>
</feature>
<feature type="region of interest" description="Disordered" evidence="2">
    <location>
        <begin position="317"/>
        <end position="367"/>
    </location>
</feature>
<dbReference type="EMBL" id="NWUJ01000012">
    <property type="protein sequence ID" value="PFH32141.1"/>
    <property type="molecule type" value="Genomic_DNA"/>
</dbReference>
<feature type="compositionally biased region" description="Basic and acidic residues" evidence="2">
    <location>
        <begin position="2351"/>
        <end position="2361"/>
    </location>
</feature>
<evidence type="ECO:0000313" key="3">
    <source>
        <dbReference type="EMBL" id="PFH32141.1"/>
    </source>
</evidence>
<feature type="region of interest" description="Disordered" evidence="2">
    <location>
        <begin position="1219"/>
        <end position="1241"/>
    </location>
</feature>
<feature type="compositionally biased region" description="Polar residues" evidence="2">
    <location>
        <begin position="350"/>
        <end position="362"/>
    </location>
</feature>
<feature type="region of interest" description="Disordered" evidence="2">
    <location>
        <begin position="2308"/>
        <end position="2433"/>
    </location>
</feature>
<proteinExistence type="predicted"/>
<gene>
    <name evidence="3" type="ORF">BESB_020820</name>
</gene>
<keyword evidence="4" id="KW-1185">Reference proteome</keyword>
<feature type="region of interest" description="Disordered" evidence="2">
    <location>
        <begin position="1886"/>
        <end position="1914"/>
    </location>
</feature>
<feature type="region of interest" description="Disordered" evidence="2">
    <location>
        <begin position="1955"/>
        <end position="2063"/>
    </location>
</feature>
<accession>A0A2A9M759</accession>
<feature type="region of interest" description="Disordered" evidence="2">
    <location>
        <begin position="2463"/>
        <end position="2524"/>
    </location>
</feature>
<feature type="region of interest" description="Disordered" evidence="2">
    <location>
        <begin position="268"/>
        <end position="297"/>
    </location>
</feature>
<evidence type="ECO:0008006" key="5">
    <source>
        <dbReference type="Google" id="ProtNLM"/>
    </source>
</evidence>
<dbReference type="Proteomes" id="UP000224006">
    <property type="component" value="Chromosome XI"/>
</dbReference>
<feature type="region of interest" description="Disordered" evidence="2">
    <location>
        <begin position="1031"/>
        <end position="1054"/>
    </location>
</feature>
<feature type="compositionally biased region" description="Basic and acidic residues" evidence="2">
    <location>
        <begin position="2147"/>
        <end position="2157"/>
    </location>
</feature>
<dbReference type="KEGG" id="bbes:BESB_020820"/>
<evidence type="ECO:0000256" key="2">
    <source>
        <dbReference type="SAM" id="MobiDB-lite"/>
    </source>
</evidence>
<feature type="compositionally biased region" description="Polar residues" evidence="2">
    <location>
        <begin position="2340"/>
        <end position="2350"/>
    </location>
</feature>
<feature type="region of interest" description="Disordered" evidence="2">
    <location>
        <begin position="1388"/>
        <end position="1427"/>
    </location>
</feature>
<dbReference type="OrthoDB" id="333870at2759"/>
<feature type="compositionally biased region" description="Low complexity" evidence="2">
    <location>
        <begin position="2046"/>
        <end position="2063"/>
    </location>
</feature>
<feature type="compositionally biased region" description="Basic and acidic residues" evidence="2">
    <location>
        <begin position="2488"/>
        <end position="2497"/>
    </location>
</feature>
<keyword evidence="1" id="KW-0175">Coiled coil</keyword>
<feature type="coiled-coil region" evidence="1">
    <location>
        <begin position="1657"/>
        <end position="1773"/>
    </location>
</feature>
<feature type="region of interest" description="Disordered" evidence="2">
    <location>
        <begin position="681"/>
        <end position="735"/>
    </location>
</feature>
<name>A0A2A9M759_BESBE</name>
<feature type="compositionally biased region" description="Pro residues" evidence="2">
    <location>
        <begin position="719"/>
        <end position="729"/>
    </location>
</feature>
<dbReference type="Gene3D" id="1.25.10.10">
    <property type="entry name" value="Leucine-rich Repeat Variant"/>
    <property type="match status" value="1"/>
</dbReference>
<feature type="region of interest" description="Disordered" evidence="2">
    <location>
        <begin position="2126"/>
        <end position="2157"/>
    </location>
</feature>
<evidence type="ECO:0000313" key="4">
    <source>
        <dbReference type="Proteomes" id="UP000224006"/>
    </source>
</evidence>
<feature type="compositionally biased region" description="Basic and acidic residues" evidence="2">
    <location>
        <begin position="2397"/>
        <end position="2415"/>
    </location>
</feature>
<feature type="compositionally biased region" description="Basic and acidic residues" evidence="2">
    <location>
        <begin position="1405"/>
        <end position="1421"/>
    </location>
</feature>
<feature type="compositionally biased region" description="Polar residues" evidence="2">
    <location>
        <begin position="2027"/>
        <end position="2045"/>
    </location>
</feature>
<dbReference type="GeneID" id="40307143"/>
<feature type="region of interest" description="Disordered" evidence="2">
    <location>
        <begin position="2179"/>
        <end position="2239"/>
    </location>
</feature>
<comment type="caution">
    <text evidence="3">The sequence shown here is derived from an EMBL/GenBank/DDBJ whole genome shotgun (WGS) entry which is preliminary data.</text>
</comment>
<feature type="compositionally biased region" description="Acidic residues" evidence="2">
    <location>
        <begin position="317"/>
        <end position="343"/>
    </location>
</feature>
<reference evidence="3 4" key="1">
    <citation type="submission" date="2017-09" db="EMBL/GenBank/DDBJ databases">
        <title>Genome sequencing of Besnoitia besnoiti strain Bb-Ger1.</title>
        <authorList>
            <person name="Schares G."/>
            <person name="Venepally P."/>
            <person name="Lorenzi H.A."/>
        </authorList>
    </citation>
    <scope>NUCLEOTIDE SEQUENCE [LARGE SCALE GENOMIC DNA]</scope>
    <source>
        <strain evidence="3 4">Bb-Ger1</strain>
    </source>
</reference>